<dbReference type="Proteomes" id="UP000023430">
    <property type="component" value="Unassembled WGS sequence"/>
</dbReference>
<dbReference type="eggNOG" id="COG2114">
    <property type="taxonomic scope" value="Bacteria"/>
</dbReference>
<name>X7F532_9RHOB</name>
<gene>
    <name evidence="1" type="ORF">RISW2_15200</name>
</gene>
<accession>X7F532</accession>
<dbReference type="PATRIC" id="fig|1449351.3.peg.3906"/>
<organism evidence="1 2">
    <name type="scientific">Roseivivax isoporae LMG 25204</name>
    <dbReference type="NCBI Taxonomy" id="1449351"/>
    <lineage>
        <taxon>Bacteria</taxon>
        <taxon>Pseudomonadati</taxon>
        <taxon>Pseudomonadota</taxon>
        <taxon>Alphaproteobacteria</taxon>
        <taxon>Rhodobacterales</taxon>
        <taxon>Roseobacteraceae</taxon>
        <taxon>Roseivivax</taxon>
    </lineage>
</organism>
<proteinExistence type="predicted"/>
<keyword evidence="2" id="KW-1185">Reference proteome</keyword>
<dbReference type="AlphaFoldDB" id="X7F532"/>
<dbReference type="STRING" id="1449351.RISW2_15200"/>
<reference evidence="1 2" key="1">
    <citation type="submission" date="2014-01" db="EMBL/GenBank/DDBJ databases">
        <title>Roseivivax isoporae LMG 25204 Genome Sequencing.</title>
        <authorList>
            <person name="Lai Q."/>
            <person name="Li G."/>
            <person name="Shao Z."/>
        </authorList>
    </citation>
    <scope>NUCLEOTIDE SEQUENCE [LARGE SCALE GENOMIC DNA]</scope>
    <source>
        <strain evidence="1 2">LMG 25204</strain>
    </source>
</reference>
<evidence type="ECO:0000313" key="1">
    <source>
        <dbReference type="EMBL" id="ETX27201.1"/>
    </source>
</evidence>
<comment type="caution">
    <text evidence="1">The sequence shown here is derived from an EMBL/GenBank/DDBJ whole genome shotgun (WGS) entry which is preliminary data.</text>
</comment>
<dbReference type="RefSeq" id="WP_051492173.1">
    <property type="nucleotide sequence ID" value="NZ_JAME01000038.1"/>
</dbReference>
<dbReference type="EMBL" id="JAME01000038">
    <property type="protein sequence ID" value="ETX27201.1"/>
    <property type="molecule type" value="Genomic_DNA"/>
</dbReference>
<evidence type="ECO:0000313" key="2">
    <source>
        <dbReference type="Proteomes" id="UP000023430"/>
    </source>
</evidence>
<protein>
    <submittedName>
        <fullName evidence="1">Uncharacterized protein</fullName>
    </submittedName>
</protein>
<dbReference type="OrthoDB" id="7210707at2"/>
<sequence>MTERAAVLTGDIVGSRKAGREAVEASFDTLARSLSRMAPWCGGPARLTRFRGDGWQALVPEGARALRAALVLRADLRAEDRPAMRVAIGLGGATRTGSRDLSDADGPAFHAAGDALDAMGRGTRLVLAARGAPALAPALVTLCDAVSRGWSRAQAEAAALALVPAPPTQAEIAARFGISQQAVAARLDGAGAEALEAALEAFEGAVPGSGT</sequence>